<keyword evidence="2" id="KW-0479">Metal-binding</keyword>
<dbReference type="SUPFAM" id="SSF102114">
    <property type="entry name" value="Radical SAM enzymes"/>
    <property type="match status" value="1"/>
</dbReference>
<proteinExistence type="predicted"/>
<evidence type="ECO:0000256" key="2">
    <source>
        <dbReference type="ARBA" id="ARBA00022723"/>
    </source>
</evidence>
<dbReference type="InterPro" id="IPR058240">
    <property type="entry name" value="rSAM_sf"/>
</dbReference>
<dbReference type="AlphaFoldDB" id="A0A660SJ25"/>
<organism evidence="5 6">
    <name type="scientific">candidate division WOR-3 bacterium</name>
    <dbReference type="NCBI Taxonomy" id="2052148"/>
    <lineage>
        <taxon>Bacteria</taxon>
        <taxon>Bacteria division WOR-3</taxon>
    </lineage>
</organism>
<keyword evidence="3" id="KW-0408">Iron</keyword>
<dbReference type="SFLD" id="SFLDS00029">
    <property type="entry name" value="Radical_SAM"/>
    <property type="match status" value="1"/>
</dbReference>
<dbReference type="GO" id="GO:0046872">
    <property type="term" value="F:metal ion binding"/>
    <property type="evidence" value="ECO:0007669"/>
    <property type="project" value="UniProtKB-KW"/>
</dbReference>
<dbReference type="EMBL" id="QNBE01000051">
    <property type="protein sequence ID" value="RKX70106.1"/>
    <property type="molecule type" value="Genomic_DNA"/>
</dbReference>
<evidence type="ECO:0000256" key="3">
    <source>
        <dbReference type="ARBA" id="ARBA00023004"/>
    </source>
</evidence>
<dbReference type="InterPro" id="IPR013785">
    <property type="entry name" value="Aldolase_TIM"/>
</dbReference>
<comment type="caution">
    <text evidence="5">The sequence shown here is derived from an EMBL/GenBank/DDBJ whole genome shotgun (WGS) entry which is preliminary data.</text>
</comment>
<dbReference type="CDD" id="cd01335">
    <property type="entry name" value="Radical_SAM"/>
    <property type="match status" value="1"/>
</dbReference>
<name>A0A660SJ25_UNCW3</name>
<dbReference type="GO" id="GO:0003824">
    <property type="term" value="F:catalytic activity"/>
    <property type="evidence" value="ECO:0007669"/>
    <property type="project" value="InterPro"/>
</dbReference>
<evidence type="ECO:0000256" key="4">
    <source>
        <dbReference type="ARBA" id="ARBA00023014"/>
    </source>
</evidence>
<sequence length="346" mass="39609">MSDQAELLIPEPISAGLFLTYHCNGNCRHCMYACGSSWPADWIEIDLAEEILGLLSGKIKGAPFGERKIGINYGLHFTGGEPFLNFELLLRLTKIAKRYGIPSLFVETSCSWCTDVELVKRRLIELRQAGLDGILFSVNPFILERVPFERTKRAVIVGREIFGENAIIYQEFFHNLFLALDIHETVPFQDFLKMAGSVLNYMELIPMGRAVYQLDSLFTKQPIDVFLRLSCRKEITRDWHIHIDNYGNYIPGFCGGISLGQAVDILSGRPIDLNERRVIKSLVMKMDDLYRLGQDYGYMAKEDGYISKCHLCLDIRRYLFSRGEFKELRPAGFYNTIFRLQNVEGG</sequence>
<dbReference type="InterPro" id="IPR007197">
    <property type="entry name" value="rSAM"/>
</dbReference>
<protein>
    <submittedName>
        <fullName evidence="5">Radical SAM protein</fullName>
    </submittedName>
</protein>
<accession>A0A660SJ25</accession>
<dbReference type="Proteomes" id="UP000268469">
    <property type="component" value="Unassembled WGS sequence"/>
</dbReference>
<keyword evidence="1" id="KW-0949">S-adenosyl-L-methionine</keyword>
<reference evidence="5 6" key="1">
    <citation type="submission" date="2018-06" db="EMBL/GenBank/DDBJ databases">
        <title>Extensive metabolic versatility and redundancy in microbially diverse, dynamic hydrothermal sediments.</title>
        <authorList>
            <person name="Dombrowski N."/>
            <person name="Teske A."/>
            <person name="Baker B.J."/>
        </authorList>
    </citation>
    <scope>NUCLEOTIDE SEQUENCE [LARGE SCALE GENOMIC DNA]</scope>
    <source>
        <strain evidence="5">B36_G15</strain>
    </source>
</reference>
<dbReference type="Gene3D" id="3.20.20.70">
    <property type="entry name" value="Aldolase class I"/>
    <property type="match status" value="1"/>
</dbReference>
<evidence type="ECO:0000313" key="6">
    <source>
        <dbReference type="Proteomes" id="UP000268469"/>
    </source>
</evidence>
<gene>
    <name evidence="5" type="ORF">DRP53_06105</name>
</gene>
<keyword evidence="4" id="KW-0411">Iron-sulfur</keyword>
<evidence type="ECO:0000313" key="5">
    <source>
        <dbReference type="EMBL" id="RKX70106.1"/>
    </source>
</evidence>
<evidence type="ECO:0000256" key="1">
    <source>
        <dbReference type="ARBA" id="ARBA00022691"/>
    </source>
</evidence>
<dbReference type="GO" id="GO:0051536">
    <property type="term" value="F:iron-sulfur cluster binding"/>
    <property type="evidence" value="ECO:0007669"/>
    <property type="project" value="UniProtKB-KW"/>
</dbReference>